<evidence type="ECO:0000256" key="5">
    <source>
        <dbReference type="ARBA" id="ARBA00022737"/>
    </source>
</evidence>
<dbReference type="InterPro" id="IPR003118">
    <property type="entry name" value="Pointed_dom"/>
</dbReference>
<keyword evidence="12" id="KW-1133">Transmembrane helix</keyword>
<keyword evidence="2" id="KW-0723">Serine/threonine-protein kinase</keyword>
<comment type="catalytic activity">
    <reaction evidence="10">
        <text>L-seryl-[protein] + ATP = O-phospho-L-seryl-[protein] + ADP + H(+)</text>
        <dbReference type="Rhea" id="RHEA:17989"/>
        <dbReference type="Rhea" id="RHEA-COMP:9863"/>
        <dbReference type="Rhea" id="RHEA-COMP:11604"/>
        <dbReference type="ChEBI" id="CHEBI:15378"/>
        <dbReference type="ChEBI" id="CHEBI:29999"/>
        <dbReference type="ChEBI" id="CHEBI:30616"/>
        <dbReference type="ChEBI" id="CHEBI:83421"/>
        <dbReference type="ChEBI" id="CHEBI:456216"/>
        <dbReference type="EC" id="2.7.11.1"/>
    </reaction>
</comment>
<proteinExistence type="predicted"/>
<keyword evidence="12" id="KW-0812">Transmembrane</keyword>
<dbReference type="PANTHER" id="PTHR48005">
    <property type="entry name" value="LEUCINE RICH REPEAT KINASE 2"/>
    <property type="match status" value="1"/>
</dbReference>
<dbReference type="EMBL" id="QEAP01000322">
    <property type="protein sequence ID" value="TPX69209.1"/>
    <property type="molecule type" value="Genomic_DNA"/>
</dbReference>
<organism evidence="14 15">
    <name type="scientific">Chytriomyces confervae</name>
    <dbReference type="NCBI Taxonomy" id="246404"/>
    <lineage>
        <taxon>Eukaryota</taxon>
        <taxon>Fungi</taxon>
        <taxon>Fungi incertae sedis</taxon>
        <taxon>Chytridiomycota</taxon>
        <taxon>Chytridiomycota incertae sedis</taxon>
        <taxon>Chytridiomycetes</taxon>
        <taxon>Chytridiales</taxon>
        <taxon>Chytriomycetaceae</taxon>
        <taxon>Chytriomyces</taxon>
    </lineage>
</organism>
<evidence type="ECO:0000256" key="2">
    <source>
        <dbReference type="ARBA" id="ARBA00022527"/>
    </source>
</evidence>
<dbReference type="PANTHER" id="PTHR48005:SF16">
    <property type="entry name" value="MDIS1-INTERACTING RECEPTOR LIKE KINASE 2-LIKE ISOFORM X1"/>
    <property type="match status" value="1"/>
</dbReference>
<keyword evidence="15" id="KW-1185">Reference proteome</keyword>
<feature type="domain" description="SAM" evidence="13">
    <location>
        <begin position="696"/>
        <end position="761"/>
    </location>
</feature>
<keyword evidence="4" id="KW-0808">Transferase</keyword>
<dbReference type="SUPFAM" id="SSF52058">
    <property type="entry name" value="L domain-like"/>
    <property type="match status" value="1"/>
</dbReference>
<dbReference type="Proteomes" id="UP000320333">
    <property type="component" value="Unassembled WGS sequence"/>
</dbReference>
<dbReference type="Pfam" id="PF13855">
    <property type="entry name" value="LRR_8"/>
    <property type="match status" value="2"/>
</dbReference>
<keyword evidence="12" id="KW-0472">Membrane</keyword>
<dbReference type="AlphaFoldDB" id="A0A507EYT4"/>
<accession>A0A507EYT4</accession>
<dbReference type="InterPro" id="IPR001611">
    <property type="entry name" value="Leu-rich_rpt"/>
</dbReference>
<comment type="catalytic activity">
    <reaction evidence="9">
        <text>L-threonyl-[protein] + ATP = O-phospho-L-threonyl-[protein] + ADP + H(+)</text>
        <dbReference type="Rhea" id="RHEA:46608"/>
        <dbReference type="Rhea" id="RHEA-COMP:11060"/>
        <dbReference type="Rhea" id="RHEA-COMP:11605"/>
        <dbReference type="ChEBI" id="CHEBI:15378"/>
        <dbReference type="ChEBI" id="CHEBI:30013"/>
        <dbReference type="ChEBI" id="CHEBI:30616"/>
        <dbReference type="ChEBI" id="CHEBI:61977"/>
        <dbReference type="ChEBI" id="CHEBI:456216"/>
        <dbReference type="EC" id="2.7.11.1"/>
    </reaction>
</comment>
<dbReference type="SMART" id="SM00369">
    <property type="entry name" value="LRR_TYP"/>
    <property type="match status" value="5"/>
</dbReference>
<dbReference type="Pfam" id="PF02198">
    <property type="entry name" value="SAM_PNT"/>
    <property type="match status" value="1"/>
</dbReference>
<evidence type="ECO:0000259" key="13">
    <source>
        <dbReference type="PROSITE" id="PS50105"/>
    </source>
</evidence>
<evidence type="ECO:0000256" key="11">
    <source>
        <dbReference type="SAM" id="MobiDB-lite"/>
    </source>
</evidence>
<dbReference type="InterPro" id="IPR032675">
    <property type="entry name" value="LRR_dom_sf"/>
</dbReference>
<evidence type="ECO:0000256" key="1">
    <source>
        <dbReference type="ARBA" id="ARBA00012513"/>
    </source>
</evidence>
<keyword evidence="8" id="KW-0067">ATP-binding</keyword>
<evidence type="ECO:0000256" key="7">
    <source>
        <dbReference type="ARBA" id="ARBA00022777"/>
    </source>
</evidence>
<dbReference type="InterPro" id="IPR001660">
    <property type="entry name" value="SAM"/>
</dbReference>
<evidence type="ECO:0000256" key="4">
    <source>
        <dbReference type="ARBA" id="ARBA00022679"/>
    </source>
</evidence>
<dbReference type="EC" id="2.7.11.1" evidence="1"/>
<evidence type="ECO:0000313" key="15">
    <source>
        <dbReference type="Proteomes" id="UP000320333"/>
    </source>
</evidence>
<evidence type="ECO:0000256" key="12">
    <source>
        <dbReference type="SAM" id="Phobius"/>
    </source>
</evidence>
<dbReference type="Gene3D" id="1.10.150.50">
    <property type="entry name" value="Transcription Factor, Ets-1"/>
    <property type="match status" value="1"/>
</dbReference>
<name>A0A507EYT4_9FUNG</name>
<keyword evidence="3" id="KW-0433">Leucine-rich repeat</keyword>
<evidence type="ECO:0000256" key="8">
    <source>
        <dbReference type="ARBA" id="ARBA00022840"/>
    </source>
</evidence>
<dbReference type="Pfam" id="PF00560">
    <property type="entry name" value="LRR_1"/>
    <property type="match status" value="4"/>
</dbReference>
<dbReference type="FunFam" id="3.80.10.10:FF:000383">
    <property type="entry name" value="Leucine-rich repeat receptor protein kinase EMS1"/>
    <property type="match status" value="3"/>
</dbReference>
<evidence type="ECO:0000256" key="9">
    <source>
        <dbReference type="ARBA" id="ARBA00047899"/>
    </source>
</evidence>
<feature type="compositionally biased region" description="Polar residues" evidence="11">
    <location>
        <begin position="514"/>
        <end position="527"/>
    </location>
</feature>
<feature type="region of interest" description="Disordered" evidence="11">
    <location>
        <begin position="570"/>
        <end position="591"/>
    </location>
</feature>
<dbReference type="GO" id="GO:0004674">
    <property type="term" value="F:protein serine/threonine kinase activity"/>
    <property type="evidence" value="ECO:0007669"/>
    <property type="project" value="UniProtKB-KW"/>
</dbReference>
<dbReference type="SUPFAM" id="SSF47769">
    <property type="entry name" value="SAM/Pointed domain"/>
    <property type="match status" value="1"/>
</dbReference>
<dbReference type="PROSITE" id="PS50105">
    <property type="entry name" value="SAM_DOMAIN"/>
    <property type="match status" value="1"/>
</dbReference>
<protein>
    <recommendedName>
        <fullName evidence="1">non-specific serine/threonine protein kinase</fullName>
        <ecNumber evidence="1">2.7.11.1</ecNumber>
    </recommendedName>
</protein>
<sequence length="776" mass="84155">MLAVALLQTFPDNPAKNPLIGSWSGDPIGLIGDECDEIAPFVTEQELAEMEQCKVGIKFSKYAWENVQETKHVIANLDTYESESGGVMKALHSCLFYSDEVFGGGDLECYKKGGGQDAILPFLKRQGFLRIRSRRPTLETKFSQRSSQMILILIEAGLLGLHKLDLQSPSSSVLHRCFPQVTETFIRLPSILGSVLGTTPGPSDATAAATQPSLAAAPVAASDCRSKGLNGRIPTEFARLSSLAYLDLASNDITGTIPTEFGRLSSLTYMDLNDNKLTGAIPSELGQLASLTKIELYDNQLSGIIPTELGRLPRLQSLSLGGTNQISGIIPTELGRLSSLASINVYNNTLTGIIPIQLGQLTSLTRLDLYANKLTGNIPTELGRLVNLQYLSLGINQLNGVIPTELGRLVSLTQMDLVSNAFTGTIPTELGQLASLTYLSLARNQLVGSVPTELGRLTALTDLWLDNNELSGLIPCELSRLKAQNFDFEANQLSGPLGLDELVTYCKSRPTATFSTTQNPTNSTGTEGTKIPDANNGPNIPMMIGVIIAVIVLLGLAVVWYRRSVMAKSRDKSIPPEQMQPVGSGAGNGGSDNHLLISTQPSLTLFPDNEYTKIPKAASTLDEVYTAFGNQLQPPVDSYDLIRMVEAQKMEQDARKGNLDNEQGAVVLPATTAAAVLNEHGLLQPSRPLPEDPKEWSQEETAHWIIQKFGNAELRSLIISQKINGLALLRLERQHLVTVLRLETVGEQLVFEEAIEELRNKSARMKALAEGLPLYE</sequence>
<dbReference type="InterPro" id="IPR013761">
    <property type="entry name" value="SAM/pointed_sf"/>
</dbReference>
<keyword evidence="6" id="KW-0547">Nucleotide-binding</keyword>
<feature type="transmembrane region" description="Helical" evidence="12">
    <location>
        <begin position="540"/>
        <end position="561"/>
    </location>
</feature>
<dbReference type="InterPro" id="IPR051420">
    <property type="entry name" value="Ser_Thr_Kinases_DiverseReg"/>
</dbReference>
<reference evidence="14 15" key="1">
    <citation type="journal article" date="2019" name="Sci. Rep.">
        <title>Comparative genomics of chytrid fungi reveal insights into the obligate biotrophic and pathogenic lifestyle of Synchytrium endobioticum.</title>
        <authorList>
            <person name="van de Vossenberg B.T.L.H."/>
            <person name="Warris S."/>
            <person name="Nguyen H.D.T."/>
            <person name="van Gent-Pelzer M.P.E."/>
            <person name="Joly D.L."/>
            <person name="van de Geest H.C."/>
            <person name="Bonants P.J.M."/>
            <person name="Smith D.S."/>
            <person name="Levesque C.A."/>
            <person name="van der Lee T.A.J."/>
        </authorList>
    </citation>
    <scope>NUCLEOTIDE SEQUENCE [LARGE SCALE GENOMIC DNA]</scope>
    <source>
        <strain evidence="14 15">CBS 675.73</strain>
    </source>
</reference>
<dbReference type="InterPro" id="IPR003591">
    <property type="entry name" value="Leu-rich_rpt_typical-subtyp"/>
</dbReference>
<evidence type="ECO:0000256" key="6">
    <source>
        <dbReference type="ARBA" id="ARBA00022741"/>
    </source>
</evidence>
<keyword evidence="7" id="KW-0418">Kinase</keyword>
<evidence type="ECO:0000256" key="3">
    <source>
        <dbReference type="ARBA" id="ARBA00022614"/>
    </source>
</evidence>
<feature type="region of interest" description="Disordered" evidence="11">
    <location>
        <begin position="514"/>
        <end position="533"/>
    </location>
</feature>
<dbReference type="GO" id="GO:0005524">
    <property type="term" value="F:ATP binding"/>
    <property type="evidence" value="ECO:0007669"/>
    <property type="project" value="UniProtKB-KW"/>
</dbReference>
<evidence type="ECO:0000313" key="14">
    <source>
        <dbReference type="EMBL" id="TPX69209.1"/>
    </source>
</evidence>
<dbReference type="STRING" id="246404.A0A507EYT4"/>
<gene>
    <name evidence="14" type="ORF">CcCBS67573_g06902</name>
</gene>
<evidence type="ECO:0000256" key="10">
    <source>
        <dbReference type="ARBA" id="ARBA00048679"/>
    </source>
</evidence>
<keyword evidence="5" id="KW-0677">Repeat</keyword>
<dbReference type="Gene3D" id="3.80.10.10">
    <property type="entry name" value="Ribonuclease Inhibitor"/>
    <property type="match status" value="3"/>
</dbReference>
<dbReference type="OrthoDB" id="676979at2759"/>
<dbReference type="GO" id="GO:0043565">
    <property type="term" value="F:sequence-specific DNA binding"/>
    <property type="evidence" value="ECO:0007669"/>
    <property type="project" value="InterPro"/>
</dbReference>
<comment type="caution">
    <text evidence="14">The sequence shown here is derived from an EMBL/GenBank/DDBJ whole genome shotgun (WGS) entry which is preliminary data.</text>
</comment>